<keyword evidence="2" id="KW-1185">Reference proteome</keyword>
<gene>
    <name evidence="1" type="ORF">DC3_23370</name>
</gene>
<proteinExistence type="predicted"/>
<reference evidence="1 2" key="1">
    <citation type="submission" date="2019-07" db="EMBL/GenBank/DDBJ databases">
        <title>Whole genome shotgun sequence of Deinococcus cellulosilyticus NBRC 106333.</title>
        <authorList>
            <person name="Hosoyama A."/>
            <person name="Uohara A."/>
            <person name="Ohji S."/>
            <person name="Ichikawa N."/>
        </authorList>
    </citation>
    <scope>NUCLEOTIDE SEQUENCE [LARGE SCALE GENOMIC DNA]</scope>
    <source>
        <strain evidence="1 2">NBRC 106333</strain>
    </source>
</reference>
<organism evidence="1 2">
    <name type="scientific">Deinococcus cellulosilyticus (strain DSM 18568 / NBRC 106333 / KACC 11606 / 5516J-15)</name>
    <dbReference type="NCBI Taxonomy" id="1223518"/>
    <lineage>
        <taxon>Bacteria</taxon>
        <taxon>Thermotogati</taxon>
        <taxon>Deinococcota</taxon>
        <taxon>Deinococci</taxon>
        <taxon>Deinococcales</taxon>
        <taxon>Deinococcaceae</taxon>
        <taxon>Deinococcus</taxon>
    </lineage>
</organism>
<comment type="caution">
    <text evidence="1">The sequence shown here is derived from an EMBL/GenBank/DDBJ whole genome shotgun (WGS) entry which is preliminary data.</text>
</comment>
<evidence type="ECO:0000313" key="1">
    <source>
        <dbReference type="EMBL" id="GEM46702.1"/>
    </source>
</evidence>
<sequence length="114" mass="12874">MPAEVQGTVELIDVLWLSGTEVKCAFEVEKSTSIYSGILRLQDLSLTLPDLPHLYLVAPDEREREVGAQLKRPSFAHLVNKPHLLSFGALEENCLHLCQFGESREVLRRIARSF</sequence>
<evidence type="ECO:0000313" key="2">
    <source>
        <dbReference type="Proteomes" id="UP000321306"/>
    </source>
</evidence>
<accession>A0A511N1F9</accession>
<dbReference type="Proteomes" id="UP000321306">
    <property type="component" value="Unassembled WGS sequence"/>
</dbReference>
<name>A0A511N1F9_DEIC1</name>
<dbReference type="EMBL" id="BJXB01000009">
    <property type="protein sequence ID" value="GEM46702.1"/>
    <property type="molecule type" value="Genomic_DNA"/>
</dbReference>
<protein>
    <submittedName>
        <fullName evidence="1">Uncharacterized protein</fullName>
    </submittedName>
</protein>
<dbReference type="AlphaFoldDB" id="A0A511N1F9"/>